<proteinExistence type="predicted"/>
<organism evidence="1 2">
    <name type="scientific">Naganishia adeliensis</name>
    <dbReference type="NCBI Taxonomy" id="92952"/>
    <lineage>
        <taxon>Eukaryota</taxon>
        <taxon>Fungi</taxon>
        <taxon>Dikarya</taxon>
        <taxon>Basidiomycota</taxon>
        <taxon>Agaricomycotina</taxon>
        <taxon>Tremellomycetes</taxon>
        <taxon>Filobasidiales</taxon>
        <taxon>Filobasidiaceae</taxon>
        <taxon>Naganishia</taxon>
    </lineage>
</organism>
<sequence>MHLSLTDLCILGLFLSSVSAVPTTRNNDKKNRATTYSECQKLKPQGEQLNGCPEGTLYVSQTDPQANYGSIQKAIMSLPNDNSAHHILIGQGNYHEVLNISRPGPLALLGMTEWPDKWEKNQVYVWNSSFINQSTQATTGLHNSDAAVLTVAPINGGFGNTDFKAYNIDFANRATVNGVEIKNQTGPSAAVFTTASNTSFYGCSFKSYQDTVYVGRNSSAFFFGGAVYGYTDYLYGYGTAWFEGATMGNRGCGGGIIAWKGGETAAARQGTHFGVYQANGKVVRADDAIEDLTKRCPLGRPWNNASVSIYKNTYMSEIVLPQGFVAWSDKEPRVVPGLTVFGEYGSYGPGWVPEARNTSVQAVFTEQQAQEYTVEKMFGGMPAWIDLGTATIGN</sequence>
<reference evidence="1" key="1">
    <citation type="submission" date="2023-04" db="EMBL/GenBank/DDBJ databases">
        <title>Draft Genome sequencing of Naganishia species isolated from polar environments using Oxford Nanopore Technology.</title>
        <authorList>
            <person name="Leo P."/>
            <person name="Venkateswaran K."/>
        </authorList>
    </citation>
    <scope>NUCLEOTIDE SEQUENCE</scope>
    <source>
        <strain evidence="1">MNA-CCFEE 5262</strain>
    </source>
</reference>
<keyword evidence="2" id="KW-1185">Reference proteome</keyword>
<protein>
    <submittedName>
        <fullName evidence="1">Uncharacterized protein</fullName>
    </submittedName>
</protein>
<dbReference type="Proteomes" id="UP001230649">
    <property type="component" value="Unassembled WGS sequence"/>
</dbReference>
<dbReference type="EMBL" id="JASBWS010000001">
    <property type="protein sequence ID" value="KAJ9117738.1"/>
    <property type="molecule type" value="Genomic_DNA"/>
</dbReference>
<gene>
    <name evidence="1" type="ORF">QFC20_000016</name>
</gene>
<name>A0ACC2X206_9TREE</name>
<evidence type="ECO:0000313" key="2">
    <source>
        <dbReference type="Proteomes" id="UP001230649"/>
    </source>
</evidence>
<comment type="caution">
    <text evidence="1">The sequence shown here is derived from an EMBL/GenBank/DDBJ whole genome shotgun (WGS) entry which is preliminary data.</text>
</comment>
<accession>A0ACC2X206</accession>
<evidence type="ECO:0000313" key="1">
    <source>
        <dbReference type="EMBL" id="KAJ9117738.1"/>
    </source>
</evidence>